<evidence type="ECO:0000256" key="8">
    <source>
        <dbReference type="ARBA" id="ARBA00022840"/>
    </source>
</evidence>
<evidence type="ECO:0000256" key="1">
    <source>
        <dbReference type="ARBA" id="ARBA00001936"/>
    </source>
</evidence>
<evidence type="ECO:0000256" key="10">
    <source>
        <dbReference type="ARBA" id="ARBA00042242"/>
    </source>
</evidence>
<dbReference type="InterPro" id="IPR000115">
    <property type="entry name" value="PRibGlycinamide_synth"/>
</dbReference>
<dbReference type="Pfam" id="PF02843">
    <property type="entry name" value="GARS_C"/>
    <property type="match status" value="1"/>
</dbReference>
<dbReference type="FunFam" id="3.90.600.10:FF:000001">
    <property type="entry name" value="Trifunctional purine biosynthetic protein adenosine-3"/>
    <property type="match status" value="1"/>
</dbReference>
<dbReference type="EMBL" id="MHVR01000015">
    <property type="protein sequence ID" value="OHA95878.1"/>
    <property type="molecule type" value="Genomic_DNA"/>
</dbReference>
<comment type="cofactor">
    <cofactor evidence="1">
        <name>Mn(2+)</name>
        <dbReference type="ChEBI" id="CHEBI:29035"/>
    </cofactor>
</comment>
<reference evidence="15 16" key="1">
    <citation type="journal article" date="2016" name="Nat. Commun.">
        <title>Thousands of microbial genomes shed light on interconnected biogeochemical processes in an aquifer system.</title>
        <authorList>
            <person name="Anantharaman K."/>
            <person name="Brown C.T."/>
            <person name="Hug L.A."/>
            <person name="Sharon I."/>
            <person name="Castelle C.J."/>
            <person name="Probst A.J."/>
            <person name="Thomas B.C."/>
            <person name="Singh A."/>
            <person name="Wilkins M.J."/>
            <person name="Karaoz U."/>
            <person name="Brodie E.L."/>
            <person name="Williams K.H."/>
            <person name="Hubbard S.S."/>
            <person name="Banfield J.F."/>
        </authorList>
    </citation>
    <scope>NUCLEOTIDE SEQUENCE [LARGE SCALE GENOMIC DNA]</scope>
</reference>
<evidence type="ECO:0000256" key="4">
    <source>
        <dbReference type="ARBA" id="ARBA00013255"/>
    </source>
</evidence>
<dbReference type="InterPro" id="IPR020560">
    <property type="entry name" value="PRibGlycinamide_synth_C-dom"/>
</dbReference>
<evidence type="ECO:0000259" key="14">
    <source>
        <dbReference type="PROSITE" id="PS50975"/>
    </source>
</evidence>
<dbReference type="Proteomes" id="UP000178175">
    <property type="component" value="Unassembled WGS sequence"/>
</dbReference>
<evidence type="ECO:0000256" key="2">
    <source>
        <dbReference type="ARBA" id="ARBA00001946"/>
    </source>
</evidence>
<proteinExistence type="inferred from homology"/>
<name>A0A1G2TFP9_9BACT</name>
<evidence type="ECO:0000256" key="7">
    <source>
        <dbReference type="ARBA" id="ARBA00022755"/>
    </source>
</evidence>
<dbReference type="InterPro" id="IPR037123">
    <property type="entry name" value="PRibGlycinamide_synth_C_sf"/>
</dbReference>
<dbReference type="SMART" id="SM01209">
    <property type="entry name" value="GARS_A"/>
    <property type="match status" value="1"/>
</dbReference>
<dbReference type="SUPFAM" id="SSF56059">
    <property type="entry name" value="Glutathione synthetase ATP-binding domain-like"/>
    <property type="match status" value="1"/>
</dbReference>
<comment type="pathway">
    <text evidence="3 12">Purine metabolism; IMP biosynthesis via de novo pathway; N(1)-(5-phospho-D-ribosyl)glycinamide from 5-phospho-alpha-D-ribose 1-diphosphate: step 2/2.</text>
</comment>
<keyword evidence="8 13" id="KW-0067">ATP-binding</keyword>
<dbReference type="GO" id="GO:0009113">
    <property type="term" value="P:purine nucleobase biosynthetic process"/>
    <property type="evidence" value="ECO:0007669"/>
    <property type="project" value="InterPro"/>
</dbReference>
<dbReference type="FunFam" id="3.30.1490.20:FF:000006">
    <property type="entry name" value="phosphoribosylamine--glycine ligase, chloroplastic-like"/>
    <property type="match status" value="1"/>
</dbReference>
<dbReference type="AlphaFoldDB" id="A0A1G2TFP9"/>
<sequence length="419" mass="45835">MRILVIGSGGREHVLTWKLSKSPKVTNIFVAPGNAGTSFIATNLSLFSTQEIINWVKENSVDLVVVGPDNYLAEGIVDMLQELNVPVFGPTKAAAEIEWSKAFAKKFMKKEGVPTARYELFTDLDKAREYVRTEPFPIVIKASGLALGKGVIITNNLKEAELCLDEIMRDKIFGEAGNEVIIEEYLNGIEISAHAFCDGDKTIMFPSSQDHKRIFENDEGPNTGGMGTIALVPGITNEQLEEIKEKIILPTLQGLKKLGRPFKGVLFPGIMLTENGPKVIEFNARFGDPETQSYMRILETDLVDILFACIEGTLDKQKVNWSDKSACCIVLASGGYPGIYEKGEKITGLENMNSEDVEIFHAGTKIEEAATVTSGGRVLGITATSTSIQGALAKAYKAIESIEFEGVQFRKDIGQKSIK</sequence>
<evidence type="ECO:0000256" key="5">
    <source>
        <dbReference type="ARBA" id="ARBA00022598"/>
    </source>
</evidence>
<evidence type="ECO:0000256" key="6">
    <source>
        <dbReference type="ARBA" id="ARBA00022741"/>
    </source>
</evidence>
<evidence type="ECO:0000313" key="15">
    <source>
        <dbReference type="EMBL" id="OHA95878.1"/>
    </source>
</evidence>
<comment type="cofactor">
    <cofactor evidence="2">
        <name>Mg(2+)</name>
        <dbReference type="ChEBI" id="CHEBI:18420"/>
    </cofactor>
</comment>
<dbReference type="GO" id="GO:0005524">
    <property type="term" value="F:ATP binding"/>
    <property type="evidence" value="ECO:0007669"/>
    <property type="project" value="UniProtKB-UniRule"/>
</dbReference>
<dbReference type="PROSITE" id="PS00184">
    <property type="entry name" value="GARS"/>
    <property type="match status" value="1"/>
</dbReference>
<dbReference type="Pfam" id="PF01071">
    <property type="entry name" value="GARS_A"/>
    <property type="match status" value="1"/>
</dbReference>
<evidence type="ECO:0000256" key="12">
    <source>
        <dbReference type="HAMAP-Rule" id="MF_00138"/>
    </source>
</evidence>
<organism evidence="15 16">
    <name type="scientific">Candidatus Zambryskibacteria bacterium RIFCSPHIGHO2_02_FULL_43_14</name>
    <dbReference type="NCBI Taxonomy" id="1802748"/>
    <lineage>
        <taxon>Bacteria</taxon>
        <taxon>Candidatus Zambryskiibacteriota</taxon>
    </lineage>
</organism>
<dbReference type="SMART" id="SM01210">
    <property type="entry name" value="GARS_C"/>
    <property type="match status" value="1"/>
</dbReference>
<evidence type="ECO:0000256" key="9">
    <source>
        <dbReference type="ARBA" id="ARBA00038345"/>
    </source>
</evidence>
<dbReference type="PANTHER" id="PTHR43472">
    <property type="entry name" value="PHOSPHORIBOSYLAMINE--GLYCINE LIGASE"/>
    <property type="match status" value="1"/>
</dbReference>
<accession>A0A1G2TFP9</accession>
<dbReference type="InterPro" id="IPR013815">
    <property type="entry name" value="ATP_grasp_subdomain_1"/>
</dbReference>
<gene>
    <name evidence="12" type="primary">purD</name>
    <name evidence="15" type="ORF">A3C70_00250</name>
</gene>
<dbReference type="SUPFAM" id="SSF52440">
    <property type="entry name" value="PreATP-grasp domain"/>
    <property type="match status" value="1"/>
</dbReference>
<dbReference type="NCBIfam" id="TIGR00877">
    <property type="entry name" value="purD"/>
    <property type="match status" value="1"/>
</dbReference>
<evidence type="ECO:0000256" key="3">
    <source>
        <dbReference type="ARBA" id="ARBA00005174"/>
    </source>
</evidence>
<protein>
    <recommendedName>
        <fullName evidence="4 12">Phosphoribosylamine--glycine ligase</fullName>
        <ecNumber evidence="4 12">6.3.4.13</ecNumber>
    </recommendedName>
    <alternativeName>
        <fullName evidence="12">GARS</fullName>
    </alternativeName>
    <alternativeName>
        <fullName evidence="10 12">Glycinamide ribonucleotide synthetase</fullName>
    </alternativeName>
    <alternativeName>
        <fullName evidence="11 12">Phosphoribosylglycinamide synthetase</fullName>
    </alternativeName>
</protein>
<dbReference type="Gene3D" id="3.30.1490.20">
    <property type="entry name" value="ATP-grasp fold, A domain"/>
    <property type="match status" value="1"/>
</dbReference>
<dbReference type="InterPro" id="IPR011054">
    <property type="entry name" value="Rudment_hybrid_motif"/>
</dbReference>
<dbReference type="Gene3D" id="3.40.50.20">
    <property type="match status" value="1"/>
</dbReference>
<dbReference type="GO" id="GO:0004637">
    <property type="term" value="F:phosphoribosylamine-glycine ligase activity"/>
    <property type="evidence" value="ECO:0007669"/>
    <property type="project" value="UniProtKB-UniRule"/>
</dbReference>
<comment type="catalytic activity">
    <reaction evidence="12">
        <text>5-phospho-beta-D-ribosylamine + glycine + ATP = N(1)-(5-phospho-beta-D-ribosyl)glycinamide + ADP + phosphate + H(+)</text>
        <dbReference type="Rhea" id="RHEA:17453"/>
        <dbReference type="ChEBI" id="CHEBI:15378"/>
        <dbReference type="ChEBI" id="CHEBI:30616"/>
        <dbReference type="ChEBI" id="CHEBI:43474"/>
        <dbReference type="ChEBI" id="CHEBI:57305"/>
        <dbReference type="ChEBI" id="CHEBI:58681"/>
        <dbReference type="ChEBI" id="CHEBI:143788"/>
        <dbReference type="ChEBI" id="CHEBI:456216"/>
        <dbReference type="EC" id="6.3.4.13"/>
    </reaction>
</comment>
<keyword evidence="6 13" id="KW-0547">Nucleotide-binding</keyword>
<dbReference type="InterPro" id="IPR020562">
    <property type="entry name" value="PRibGlycinamide_synth_N"/>
</dbReference>
<comment type="similarity">
    <text evidence="9 12">Belongs to the GARS family.</text>
</comment>
<evidence type="ECO:0000256" key="13">
    <source>
        <dbReference type="PROSITE-ProRule" id="PRU00409"/>
    </source>
</evidence>
<dbReference type="EC" id="6.3.4.13" evidence="4 12"/>
<dbReference type="PANTHER" id="PTHR43472:SF1">
    <property type="entry name" value="PHOSPHORIBOSYLAMINE--GLYCINE LIGASE, CHLOROPLASTIC"/>
    <property type="match status" value="1"/>
</dbReference>
<dbReference type="GO" id="GO:0046872">
    <property type="term" value="F:metal ion binding"/>
    <property type="evidence" value="ECO:0007669"/>
    <property type="project" value="InterPro"/>
</dbReference>
<dbReference type="Gene3D" id="3.30.470.20">
    <property type="entry name" value="ATP-grasp fold, B domain"/>
    <property type="match status" value="1"/>
</dbReference>
<keyword evidence="7 12" id="KW-0658">Purine biosynthesis</keyword>
<evidence type="ECO:0000256" key="11">
    <source>
        <dbReference type="ARBA" id="ARBA00042864"/>
    </source>
</evidence>
<dbReference type="UniPathway" id="UPA00074">
    <property type="reaction ID" value="UER00125"/>
</dbReference>
<dbReference type="Gene3D" id="3.90.600.10">
    <property type="entry name" value="Phosphoribosylglycinamide synthetase, C-terminal domain"/>
    <property type="match status" value="1"/>
</dbReference>
<dbReference type="Pfam" id="PF02844">
    <property type="entry name" value="GARS_N"/>
    <property type="match status" value="1"/>
</dbReference>
<comment type="caution">
    <text evidence="15">The sequence shown here is derived from an EMBL/GenBank/DDBJ whole genome shotgun (WGS) entry which is preliminary data.</text>
</comment>
<dbReference type="SUPFAM" id="SSF51246">
    <property type="entry name" value="Rudiment single hybrid motif"/>
    <property type="match status" value="1"/>
</dbReference>
<dbReference type="InterPro" id="IPR020559">
    <property type="entry name" value="PRibGlycinamide_synth_CS"/>
</dbReference>
<keyword evidence="5 12" id="KW-0436">Ligase</keyword>
<dbReference type="HAMAP" id="MF_00138">
    <property type="entry name" value="GARS"/>
    <property type="match status" value="1"/>
</dbReference>
<dbReference type="InterPro" id="IPR011761">
    <property type="entry name" value="ATP-grasp"/>
</dbReference>
<feature type="domain" description="ATP-grasp" evidence="14">
    <location>
        <begin position="105"/>
        <end position="311"/>
    </location>
</feature>
<dbReference type="InterPro" id="IPR020561">
    <property type="entry name" value="PRibGlycinamid_synth_ATP-grasp"/>
</dbReference>
<dbReference type="PROSITE" id="PS50975">
    <property type="entry name" value="ATP_GRASP"/>
    <property type="match status" value="1"/>
</dbReference>
<dbReference type="GO" id="GO:0006189">
    <property type="term" value="P:'de novo' IMP biosynthetic process"/>
    <property type="evidence" value="ECO:0007669"/>
    <property type="project" value="UniProtKB-UniRule"/>
</dbReference>
<dbReference type="InterPro" id="IPR016185">
    <property type="entry name" value="PreATP-grasp_dom_sf"/>
</dbReference>
<evidence type="ECO:0000313" key="16">
    <source>
        <dbReference type="Proteomes" id="UP000178175"/>
    </source>
</evidence>